<evidence type="ECO:0000256" key="1">
    <source>
        <dbReference type="ARBA" id="ARBA00004141"/>
    </source>
</evidence>
<evidence type="ECO:0000256" key="2">
    <source>
        <dbReference type="ARBA" id="ARBA00006143"/>
    </source>
</evidence>
<dbReference type="STRING" id="1263015.BN580_00143"/>
<dbReference type="Proteomes" id="UP000017938">
    <property type="component" value="Unassembled WGS sequence"/>
</dbReference>
<feature type="transmembrane region" description="Helical" evidence="7">
    <location>
        <begin position="44"/>
        <end position="69"/>
    </location>
</feature>
<sequence>MEFVITFLEGFISFISPCMLPLLPLYVSYFAGGADKKHKVFLRALCFVPGFTAVFSLLGLFAGTLGAFLREYRTVVNIVGGLLIVVFGLSYLEFIRLPFFRGMQSGRTADTVVSAFLFGVIYSVSLTPCVGAFLGSALALAGASGTAVKGVLLLVTYSLGLGLPFILSALLIEKLNTALAFIKKHYRVINIVCGSFLILVGILMACGLLDRAVAIIA</sequence>
<feature type="transmembrane region" description="Helical" evidence="7">
    <location>
        <begin position="75"/>
        <end position="94"/>
    </location>
</feature>
<evidence type="ECO:0000256" key="5">
    <source>
        <dbReference type="ARBA" id="ARBA00022989"/>
    </source>
</evidence>
<evidence type="ECO:0000256" key="3">
    <source>
        <dbReference type="ARBA" id="ARBA00022692"/>
    </source>
</evidence>
<keyword evidence="3 7" id="KW-0812">Transmembrane</keyword>
<name>R6U817_9BACT</name>
<gene>
    <name evidence="9" type="ORF">BN580_00143</name>
</gene>
<comment type="similarity">
    <text evidence="2">Belongs to the DsbD family.</text>
</comment>
<dbReference type="GO" id="GO:0016020">
    <property type="term" value="C:membrane"/>
    <property type="evidence" value="ECO:0007669"/>
    <property type="project" value="UniProtKB-SubCell"/>
</dbReference>
<reference evidence="9" key="1">
    <citation type="submission" date="2012-11" db="EMBL/GenBank/DDBJ databases">
        <title>Dependencies among metagenomic species, viruses, plasmids and units of genetic variation.</title>
        <authorList>
            <person name="Nielsen H.B."/>
            <person name="Almeida M."/>
            <person name="Juncker A.S."/>
            <person name="Rasmussen S."/>
            <person name="Li J."/>
            <person name="Sunagawa S."/>
            <person name="Plichta D."/>
            <person name="Gautier L."/>
            <person name="Le Chatelier E."/>
            <person name="Peletier E."/>
            <person name="Bonde I."/>
            <person name="Nielsen T."/>
            <person name="Manichanh C."/>
            <person name="Arumugam M."/>
            <person name="Batto J."/>
            <person name="Santos M.B.Q.D."/>
            <person name="Blom N."/>
            <person name="Borruel N."/>
            <person name="Burgdorf K.S."/>
            <person name="Boumezbeur F."/>
            <person name="Casellas F."/>
            <person name="Dore J."/>
            <person name="Guarner F."/>
            <person name="Hansen T."/>
            <person name="Hildebrand F."/>
            <person name="Kaas R.S."/>
            <person name="Kennedy S."/>
            <person name="Kristiansen K."/>
            <person name="Kultima J.R."/>
            <person name="Leonard P."/>
            <person name="Levenez F."/>
            <person name="Lund O."/>
            <person name="Moumen B."/>
            <person name="Le Paslier D."/>
            <person name="Pons N."/>
            <person name="Pedersen O."/>
            <person name="Prifti E."/>
            <person name="Qin J."/>
            <person name="Raes J."/>
            <person name="Tap J."/>
            <person name="Tims S."/>
            <person name="Ussery D.W."/>
            <person name="Yamada T."/>
            <person name="MetaHit consortium"/>
            <person name="Renault P."/>
            <person name="Sicheritz-Ponten T."/>
            <person name="Bork P."/>
            <person name="Wang J."/>
            <person name="Brunak S."/>
            <person name="Ehrlich S.D."/>
        </authorList>
    </citation>
    <scope>NUCLEOTIDE SEQUENCE [LARGE SCALE GENOMIC DNA]</scope>
</reference>
<protein>
    <submittedName>
        <fullName evidence="9">Cytochrome c biogenesis protein transmembrane region</fullName>
    </submittedName>
</protein>
<dbReference type="InterPro" id="IPR003834">
    <property type="entry name" value="Cyt_c_assmbl_TM_dom"/>
</dbReference>
<dbReference type="EMBL" id="CBFW010000357">
    <property type="protein sequence ID" value="CDC76241.1"/>
    <property type="molecule type" value="Genomic_DNA"/>
</dbReference>
<evidence type="ECO:0000259" key="8">
    <source>
        <dbReference type="Pfam" id="PF02683"/>
    </source>
</evidence>
<feature type="transmembrane region" description="Helical" evidence="7">
    <location>
        <begin position="192"/>
        <end position="216"/>
    </location>
</feature>
<feature type="domain" description="Cytochrome C biogenesis protein transmembrane" evidence="8">
    <location>
        <begin position="5"/>
        <end position="184"/>
    </location>
</feature>
<dbReference type="PANTHER" id="PTHR31272">
    <property type="entry name" value="CYTOCHROME C-TYPE BIOGENESIS PROTEIN HI_1454-RELATED"/>
    <property type="match status" value="1"/>
</dbReference>
<dbReference type="InterPro" id="IPR051790">
    <property type="entry name" value="Cytochrome_c-biogenesis_DsbD"/>
</dbReference>
<evidence type="ECO:0000256" key="7">
    <source>
        <dbReference type="SAM" id="Phobius"/>
    </source>
</evidence>
<dbReference type="PANTHER" id="PTHR31272:SF4">
    <property type="entry name" value="CYTOCHROME C-TYPE BIOGENESIS PROTEIN HI_1454-RELATED"/>
    <property type="match status" value="1"/>
</dbReference>
<evidence type="ECO:0000313" key="10">
    <source>
        <dbReference type="Proteomes" id="UP000017938"/>
    </source>
</evidence>
<keyword evidence="6 7" id="KW-0472">Membrane</keyword>
<comment type="caution">
    <text evidence="9">The sequence shown here is derived from an EMBL/GenBank/DDBJ whole genome shotgun (WGS) entry which is preliminary data.</text>
</comment>
<keyword evidence="5 7" id="KW-1133">Transmembrane helix</keyword>
<evidence type="ECO:0000256" key="6">
    <source>
        <dbReference type="ARBA" id="ARBA00023136"/>
    </source>
</evidence>
<dbReference type="AlphaFoldDB" id="R6U817"/>
<evidence type="ECO:0000313" key="9">
    <source>
        <dbReference type="EMBL" id="CDC76241.1"/>
    </source>
</evidence>
<organism evidence="9 10">
    <name type="scientific">Candidatus Colimorpha enterica</name>
    <dbReference type="NCBI Taxonomy" id="3083063"/>
    <lineage>
        <taxon>Bacteria</taxon>
        <taxon>Pseudomonadati</taxon>
        <taxon>Bacteroidota</taxon>
        <taxon>Bacteroidia</taxon>
        <taxon>Bacteroidales</taxon>
        <taxon>Candidatus Colimorpha</taxon>
    </lineage>
</organism>
<feature type="transmembrane region" description="Helical" evidence="7">
    <location>
        <begin position="115"/>
        <end position="139"/>
    </location>
</feature>
<keyword evidence="4" id="KW-0201">Cytochrome c-type biogenesis</keyword>
<proteinExistence type="inferred from homology"/>
<feature type="transmembrane region" description="Helical" evidence="7">
    <location>
        <begin position="12"/>
        <end position="32"/>
    </location>
</feature>
<evidence type="ECO:0000256" key="4">
    <source>
        <dbReference type="ARBA" id="ARBA00022748"/>
    </source>
</evidence>
<feature type="transmembrane region" description="Helical" evidence="7">
    <location>
        <begin position="151"/>
        <end position="172"/>
    </location>
</feature>
<comment type="subcellular location">
    <subcellularLocation>
        <location evidence="1">Membrane</location>
        <topology evidence="1">Multi-pass membrane protein</topology>
    </subcellularLocation>
</comment>
<dbReference type="GO" id="GO:0017004">
    <property type="term" value="P:cytochrome complex assembly"/>
    <property type="evidence" value="ECO:0007669"/>
    <property type="project" value="UniProtKB-KW"/>
</dbReference>
<dbReference type="Pfam" id="PF02683">
    <property type="entry name" value="DsbD_TM"/>
    <property type="match status" value="1"/>
</dbReference>
<accession>R6U817</accession>